<feature type="transmembrane region" description="Helical" evidence="1">
    <location>
        <begin position="108"/>
        <end position="127"/>
    </location>
</feature>
<keyword evidence="1" id="KW-1133">Transmembrane helix</keyword>
<comment type="caution">
    <text evidence="2">The sequence shown here is derived from an EMBL/GenBank/DDBJ whole genome shotgun (WGS) entry which is preliminary data.</text>
</comment>
<feature type="transmembrane region" description="Helical" evidence="1">
    <location>
        <begin position="50"/>
        <end position="68"/>
    </location>
</feature>
<dbReference type="EMBL" id="WRPM01000068">
    <property type="protein sequence ID" value="MVT26516.1"/>
    <property type="molecule type" value="Genomic_DNA"/>
</dbReference>
<keyword evidence="3" id="KW-1185">Reference proteome</keyword>
<proteinExistence type="predicted"/>
<evidence type="ECO:0000313" key="3">
    <source>
        <dbReference type="Proteomes" id="UP000460157"/>
    </source>
</evidence>
<organism evidence="2 3">
    <name type="scientific">Nesterenkonia alkaliphila</name>
    <dbReference type="NCBI Taxonomy" id="1463631"/>
    <lineage>
        <taxon>Bacteria</taxon>
        <taxon>Bacillati</taxon>
        <taxon>Actinomycetota</taxon>
        <taxon>Actinomycetes</taxon>
        <taxon>Micrococcales</taxon>
        <taxon>Micrococcaceae</taxon>
        <taxon>Nesterenkonia</taxon>
    </lineage>
</organism>
<name>A0A7K1UJC9_9MICC</name>
<sequence>MDTKVAPQSNSTQRGLRFLPIIGPILGLLTTAFLVAVAMGLGSDAPGQEFILTILPAYAPALVLAILIGNPGREHPRRQALMAMAPVAFGLVAITVLMRFPFPEATGLMIAGAVLSAVPFFAAGVLANRRR</sequence>
<feature type="transmembrane region" description="Helical" evidence="1">
    <location>
        <begin position="80"/>
        <end position="102"/>
    </location>
</feature>
<reference evidence="2 3" key="1">
    <citation type="submission" date="2019-12" db="EMBL/GenBank/DDBJ databases">
        <title>Nesterenkonia muleiensis sp. nov., a novel actinobacterium isolated from sap of Populus euphratica.</title>
        <authorList>
            <person name="Wang R."/>
        </authorList>
    </citation>
    <scope>NUCLEOTIDE SEQUENCE [LARGE SCALE GENOMIC DNA]</scope>
    <source>
        <strain evidence="2 3">F10</strain>
    </source>
</reference>
<protein>
    <submittedName>
        <fullName evidence="2">Uncharacterized protein</fullName>
    </submittedName>
</protein>
<evidence type="ECO:0000256" key="1">
    <source>
        <dbReference type="SAM" id="Phobius"/>
    </source>
</evidence>
<keyword evidence="1" id="KW-0472">Membrane</keyword>
<dbReference type="OrthoDB" id="9962997at2"/>
<feature type="transmembrane region" description="Helical" evidence="1">
    <location>
        <begin position="18"/>
        <end position="38"/>
    </location>
</feature>
<accession>A0A7K1UJC9</accession>
<gene>
    <name evidence="2" type="ORF">GNZ21_09135</name>
</gene>
<keyword evidence="1" id="KW-0812">Transmembrane</keyword>
<dbReference type="RefSeq" id="WP_157323510.1">
    <property type="nucleotide sequence ID" value="NZ_BMFX01000002.1"/>
</dbReference>
<dbReference type="Proteomes" id="UP000460157">
    <property type="component" value="Unassembled WGS sequence"/>
</dbReference>
<dbReference type="AlphaFoldDB" id="A0A7K1UJC9"/>
<evidence type="ECO:0000313" key="2">
    <source>
        <dbReference type="EMBL" id="MVT26516.1"/>
    </source>
</evidence>